<organism evidence="8 9">
    <name type="scientific">Microlunatus endophyticus</name>
    <dbReference type="NCBI Taxonomy" id="1716077"/>
    <lineage>
        <taxon>Bacteria</taxon>
        <taxon>Bacillati</taxon>
        <taxon>Actinomycetota</taxon>
        <taxon>Actinomycetes</taxon>
        <taxon>Propionibacteriales</taxon>
        <taxon>Propionibacteriaceae</taxon>
        <taxon>Microlunatus</taxon>
    </lineage>
</organism>
<dbReference type="EMBL" id="BMMZ01000001">
    <property type="protein sequence ID" value="GGL49038.1"/>
    <property type="molecule type" value="Genomic_DNA"/>
</dbReference>
<comment type="subcellular location">
    <subcellularLocation>
        <location evidence="1">Cell membrane</location>
        <topology evidence="1">Multi-pass membrane protein</topology>
    </subcellularLocation>
</comment>
<dbReference type="Proteomes" id="UP000613840">
    <property type="component" value="Unassembled WGS sequence"/>
</dbReference>
<dbReference type="Gene3D" id="1.20.1720.10">
    <property type="entry name" value="Multidrug resistance protein D"/>
    <property type="match status" value="1"/>
</dbReference>
<dbReference type="GO" id="GO:0005886">
    <property type="term" value="C:plasma membrane"/>
    <property type="evidence" value="ECO:0007669"/>
    <property type="project" value="UniProtKB-SubCell"/>
</dbReference>
<dbReference type="GO" id="GO:0022857">
    <property type="term" value="F:transmembrane transporter activity"/>
    <property type="evidence" value="ECO:0007669"/>
    <property type="project" value="InterPro"/>
</dbReference>
<keyword evidence="9" id="KW-1185">Reference proteome</keyword>
<proteinExistence type="predicted"/>
<name>A0A917VZH2_9ACTN</name>
<comment type="caution">
    <text evidence="8">The sequence shown here is derived from an EMBL/GenBank/DDBJ whole genome shotgun (WGS) entry which is preliminary data.</text>
</comment>
<dbReference type="InterPro" id="IPR036259">
    <property type="entry name" value="MFS_trans_sf"/>
</dbReference>
<dbReference type="PANTHER" id="PTHR42718:SF9">
    <property type="entry name" value="MAJOR FACILITATOR SUPERFAMILY MULTIDRUG TRANSPORTER MFSC"/>
    <property type="match status" value="1"/>
</dbReference>
<evidence type="ECO:0000256" key="1">
    <source>
        <dbReference type="ARBA" id="ARBA00004651"/>
    </source>
</evidence>
<evidence type="ECO:0000256" key="5">
    <source>
        <dbReference type="ARBA" id="ARBA00023136"/>
    </source>
</evidence>
<dbReference type="SUPFAM" id="SSF103473">
    <property type="entry name" value="MFS general substrate transporter"/>
    <property type="match status" value="1"/>
</dbReference>
<feature type="transmembrane region" description="Helical" evidence="6">
    <location>
        <begin position="372"/>
        <end position="391"/>
    </location>
</feature>
<feature type="transmembrane region" description="Helical" evidence="6">
    <location>
        <begin position="93"/>
        <end position="112"/>
    </location>
</feature>
<dbReference type="Pfam" id="PF07690">
    <property type="entry name" value="MFS_1"/>
    <property type="match status" value="1"/>
</dbReference>
<dbReference type="AlphaFoldDB" id="A0A917VZH2"/>
<feature type="transmembrane region" description="Helical" evidence="6">
    <location>
        <begin position="349"/>
        <end position="366"/>
    </location>
</feature>
<feature type="transmembrane region" description="Helical" evidence="6">
    <location>
        <begin position="412"/>
        <end position="432"/>
    </location>
</feature>
<reference evidence="8" key="1">
    <citation type="journal article" date="2014" name="Int. J. Syst. Evol. Microbiol.">
        <title>Complete genome sequence of Corynebacterium casei LMG S-19264T (=DSM 44701T), isolated from a smear-ripened cheese.</title>
        <authorList>
            <consortium name="US DOE Joint Genome Institute (JGI-PGF)"/>
            <person name="Walter F."/>
            <person name="Albersmeier A."/>
            <person name="Kalinowski J."/>
            <person name="Ruckert C."/>
        </authorList>
    </citation>
    <scope>NUCLEOTIDE SEQUENCE</scope>
    <source>
        <strain evidence="8">CGMCC 4.7306</strain>
    </source>
</reference>
<protein>
    <submittedName>
        <fullName evidence="8">MFS transporter</fullName>
    </submittedName>
</protein>
<keyword evidence="3 6" id="KW-0812">Transmembrane</keyword>
<sequence>MSSLITRVAGPLRRLRQHDESDFDYRLIAPMILGAMLNPINSSIIAVSLVPIGIAFGAPPAETTWLVSSLYLATSIGQPVVGKLVDSFGPRRLFLIGTALVGIAGVMGLFAPNLGVLIAARVVLGLGTCAGYPTSMYLIRSEGRRTGRDSPQIVLTILSMATQTVLAIGPTLGGVLMSAGGWRATFAVNIPLSVAALILGVLRIPKHTALQEEHQHRRPPRIDLTGIGLFAAMIIALMLFLIDISSRLWYLPVIAILAGGGFALRELRTGDPFIDLRVLRGNAPLMASYLRALLAATVSYAMIYGFTQWLEDGRGLTPTISGIVLLPLFVAGIAAAAVVGRRKEIRGKLVVAAVALLIACVLILFVRSDAPIWVLMVITGVAGVNNGLTSLANQNAVYYQAEPERIAASAGLLRTFSYLGSMAASAGQGALLRPTASTPAMHQLAIFMLIFAGLFLIMSLADRSLSRVTTAS</sequence>
<feature type="transmembrane region" description="Helical" evidence="6">
    <location>
        <begin position="151"/>
        <end position="172"/>
    </location>
</feature>
<feature type="transmembrane region" description="Helical" evidence="6">
    <location>
        <begin position="118"/>
        <end position="139"/>
    </location>
</feature>
<keyword evidence="5 6" id="KW-0472">Membrane</keyword>
<evidence type="ECO:0000256" key="3">
    <source>
        <dbReference type="ARBA" id="ARBA00022692"/>
    </source>
</evidence>
<keyword evidence="4 6" id="KW-1133">Transmembrane helix</keyword>
<feature type="domain" description="Major facilitator superfamily (MFS) profile" evidence="7">
    <location>
        <begin position="27"/>
        <end position="470"/>
    </location>
</feature>
<keyword evidence="2" id="KW-0813">Transport</keyword>
<feature type="transmembrane region" description="Helical" evidence="6">
    <location>
        <begin position="444"/>
        <end position="461"/>
    </location>
</feature>
<evidence type="ECO:0000256" key="2">
    <source>
        <dbReference type="ARBA" id="ARBA00022448"/>
    </source>
</evidence>
<evidence type="ECO:0000256" key="4">
    <source>
        <dbReference type="ARBA" id="ARBA00022989"/>
    </source>
</evidence>
<dbReference type="InterPro" id="IPR020846">
    <property type="entry name" value="MFS_dom"/>
</dbReference>
<feature type="transmembrane region" description="Helical" evidence="6">
    <location>
        <begin position="288"/>
        <end position="307"/>
    </location>
</feature>
<feature type="transmembrane region" description="Helical" evidence="6">
    <location>
        <begin position="248"/>
        <end position="267"/>
    </location>
</feature>
<feature type="transmembrane region" description="Helical" evidence="6">
    <location>
        <begin position="184"/>
        <end position="202"/>
    </location>
</feature>
<dbReference type="RefSeq" id="WP_188893478.1">
    <property type="nucleotide sequence ID" value="NZ_BMMZ01000001.1"/>
</dbReference>
<evidence type="ECO:0000313" key="9">
    <source>
        <dbReference type="Proteomes" id="UP000613840"/>
    </source>
</evidence>
<dbReference type="PROSITE" id="PS50850">
    <property type="entry name" value="MFS"/>
    <property type="match status" value="1"/>
</dbReference>
<dbReference type="Gene3D" id="1.20.1250.20">
    <property type="entry name" value="MFS general substrate transporter like domains"/>
    <property type="match status" value="1"/>
</dbReference>
<feature type="transmembrane region" description="Helical" evidence="6">
    <location>
        <begin position="222"/>
        <end position="242"/>
    </location>
</feature>
<feature type="transmembrane region" description="Helical" evidence="6">
    <location>
        <begin position="319"/>
        <end position="340"/>
    </location>
</feature>
<evidence type="ECO:0000256" key="6">
    <source>
        <dbReference type="SAM" id="Phobius"/>
    </source>
</evidence>
<evidence type="ECO:0000259" key="7">
    <source>
        <dbReference type="PROSITE" id="PS50850"/>
    </source>
</evidence>
<dbReference type="InterPro" id="IPR011701">
    <property type="entry name" value="MFS"/>
</dbReference>
<dbReference type="PANTHER" id="PTHR42718">
    <property type="entry name" value="MAJOR FACILITATOR SUPERFAMILY MULTIDRUG TRANSPORTER MFSC"/>
    <property type="match status" value="1"/>
</dbReference>
<reference evidence="8" key="2">
    <citation type="submission" date="2020-09" db="EMBL/GenBank/DDBJ databases">
        <authorList>
            <person name="Sun Q."/>
            <person name="Zhou Y."/>
        </authorList>
    </citation>
    <scope>NUCLEOTIDE SEQUENCE</scope>
    <source>
        <strain evidence="8">CGMCC 4.7306</strain>
    </source>
</reference>
<gene>
    <name evidence="8" type="ORF">GCM10011575_03920</name>
</gene>
<accession>A0A917VZH2</accession>
<evidence type="ECO:0000313" key="8">
    <source>
        <dbReference type="EMBL" id="GGL49038.1"/>
    </source>
</evidence>